<evidence type="ECO:0000313" key="5">
    <source>
        <dbReference type="EMBL" id="RZQ63921.1"/>
    </source>
</evidence>
<keyword evidence="6" id="KW-1185">Reference proteome</keyword>
<keyword evidence="3" id="KW-0804">Transcription</keyword>
<dbReference type="EMBL" id="SFCC01000005">
    <property type="protein sequence ID" value="RZQ63921.1"/>
    <property type="molecule type" value="Genomic_DNA"/>
</dbReference>
<accession>A0A4Q7J8A5</accession>
<keyword evidence="1" id="KW-0805">Transcription regulation</keyword>
<evidence type="ECO:0000259" key="4">
    <source>
        <dbReference type="PROSITE" id="PS50043"/>
    </source>
</evidence>
<evidence type="ECO:0000313" key="6">
    <source>
        <dbReference type="Proteomes" id="UP000292003"/>
    </source>
</evidence>
<gene>
    <name evidence="5" type="ORF">EWH70_12305</name>
</gene>
<dbReference type="RefSeq" id="WP_130475446.1">
    <property type="nucleotide sequence ID" value="NZ_SFCC01000005.1"/>
</dbReference>
<feature type="domain" description="HTH luxR-type" evidence="4">
    <location>
        <begin position="299"/>
        <end position="364"/>
    </location>
</feature>
<dbReference type="Proteomes" id="UP000292003">
    <property type="component" value="Unassembled WGS sequence"/>
</dbReference>
<dbReference type="SUPFAM" id="SSF46894">
    <property type="entry name" value="C-terminal effector domain of the bipartite response regulators"/>
    <property type="match status" value="2"/>
</dbReference>
<dbReference type="InterPro" id="IPR036388">
    <property type="entry name" value="WH-like_DNA-bd_sf"/>
</dbReference>
<dbReference type="GO" id="GO:0003677">
    <property type="term" value="F:DNA binding"/>
    <property type="evidence" value="ECO:0007669"/>
    <property type="project" value="UniProtKB-KW"/>
</dbReference>
<evidence type="ECO:0000256" key="1">
    <source>
        <dbReference type="ARBA" id="ARBA00023015"/>
    </source>
</evidence>
<keyword evidence="2" id="KW-0238">DNA-binding</keyword>
<evidence type="ECO:0000256" key="3">
    <source>
        <dbReference type="ARBA" id="ARBA00023163"/>
    </source>
</evidence>
<reference evidence="5 6" key="1">
    <citation type="submission" date="2019-02" db="EMBL/GenBank/DDBJ databases">
        <title>Draft genome sequence of Amycolatopsis sp. 8-3EHSu isolated from roots of Suaeda maritima.</title>
        <authorList>
            <person name="Duangmal K."/>
            <person name="Chantavorakit T."/>
        </authorList>
    </citation>
    <scope>NUCLEOTIDE SEQUENCE [LARGE SCALE GENOMIC DNA]</scope>
    <source>
        <strain evidence="5 6">8-3EHSu</strain>
    </source>
</reference>
<dbReference type="InterPro" id="IPR016032">
    <property type="entry name" value="Sig_transdc_resp-reg_C-effctor"/>
</dbReference>
<dbReference type="CDD" id="cd06170">
    <property type="entry name" value="LuxR_C_like"/>
    <property type="match status" value="2"/>
</dbReference>
<dbReference type="Gene3D" id="1.10.10.10">
    <property type="entry name" value="Winged helix-like DNA-binding domain superfamily/Winged helix DNA-binding domain"/>
    <property type="match status" value="2"/>
</dbReference>
<dbReference type="PANTHER" id="PTHR44688:SF16">
    <property type="entry name" value="DNA-BINDING TRANSCRIPTIONAL ACTIVATOR DEVR_DOSR"/>
    <property type="match status" value="1"/>
</dbReference>
<dbReference type="AlphaFoldDB" id="A0A4Q7J8A5"/>
<organism evidence="5 6">
    <name type="scientific">Amycolatopsis suaedae</name>
    <dbReference type="NCBI Taxonomy" id="2510978"/>
    <lineage>
        <taxon>Bacteria</taxon>
        <taxon>Bacillati</taxon>
        <taxon>Actinomycetota</taxon>
        <taxon>Actinomycetes</taxon>
        <taxon>Pseudonocardiales</taxon>
        <taxon>Pseudonocardiaceae</taxon>
        <taxon>Amycolatopsis</taxon>
    </lineage>
</organism>
<dbReference type="GO" id="GO:0006355">
    <property type="term" value="P:regulation of DNA-templated transcription"/>
    <property type="evidence" value="ECO:0007669"/>
    <property type="project" value="InterPro"/>
</dbReference>
<evidence type="ECO:0000256" key="2">
    <source>
        <dbReference type="ARBA" id="ARBA00023125"/>
    </source>
</evidence>
<dbReference type="SMART" id="SM00421">
    <property type="entry name" value="HTH_LUXR"/>
    <property type="match status" value="2"/>
</dbReference>
<name>A0A4Q7J8A5_9PSEU</name>
<comment type="caution">
    <text evidence="5">The sequence shown here is derived from an EMBL/GenBank/DDBJ whole genome shotgun (WGS) entry which is preliminary data.</text>
</comment>
<sequence length="763" mass="81504">MALTDAGRRRPDAVRLAERALTDPRCERDPRCLYDALTTLALAGEPAADAANRLTVPDSILPILFRARAARFEGDLDTAWSLYEPLHRTVTDPRLRPVVVAETVELLLDRGDPAGAGAALAGHGGAEAELAPELLCARGAVAMAGGEFVTALADHLACGRALRLGGVVNPARSAWRRRAASCAHRTGQARLAADLAEQEHEAALAWGEPRTIGLALATLAVAGGSREQIDLLDESAELLEAAGAAVEAGDIRHEVGSRLWRDGRLAFARAQFNQAIARFQGAGNGHRAARTEAALARLRTRPEPALTRNETRVAFLALVGYSNRDIAAKLFLAVRTVEFHLSQVYRKLGIRCRDELWTGMLDTGTVVKPPGVPYVPGGVAVAQAAGAASPERVRALRAVALANHGHDRAAVVQDAALVLGSDSRGDLLAFWCAVLALVHAGATDLAAYHCERQNGQHGEFVTALRARLAWLRGDPGTAADLLRGLLDDGRSPLRELLVAWSIAAAVDLGDLDHAHGLALDHLSDPDPPGPGDKPELLAALGDLALATDHQDLARAAFLECGHLLTAACVHNPAVSAWRSRASLCADASGRRRLAAVLAERELALARRWGDRRTIGVAAHAHAVVVARTPEEIAKAADLLADYPADALLRARYDLAQFLSSGHRYPEARTVLRAVGELAAKGGYQRWSSRAVAALRRLSQQAGIRLTAQERKIAELARAGLSNRRIAESQNLTLRTIEFHLSSVYRKLGISGRRDLAALRTPLM</sequence>
<feature type="domain" description="HTH luxR-type" evidence="4">
    <location>
        <begin position="698"/>
        <end position="763"/>
    </location>
</feature>
<proteinExistence type="predicted"/>
<dbReference type="Pfam" id="PF00196">
    <property type="entry name" value="GerE"/>
    <property type="match status" value="2"/>
</dbReference>
<dbReference type="OrthoDB" id="3178131at2"/>
<dbReference type="PROSITE" id="PS50043">
    <property type="entry name" value="HTH_LUXR_2"/>
    <property type="match status" value="2"/>
</dbReference>
<dbReference type="PRINTS" id="PR00038">
    <property type="entry name" value="HTHLUXR"/>
</dbReference>
<dbReference type="InterPro" id="IPR000792">
    <property type="entry name" value="Tscrpt_reg_LuxR_C"/>
</dbReference>
<protein>
    <submittedName>
        <fullName evidence="5">LuxR family transcriptional regulator</fullName>
    </submittedName>
</protein>
<dbReference type="PANTHER" id="PTHR44688">
    <property type="entry name" value="DNA-BINDING TRANSCRIPTIONAL ACTIVATOR DEVR_DOSR"/>
    <property type="match status" value="1"/>
</dbReference>